<comment type="caution">
    <text evidence="1">The sequence shown here is derived from an EMBL/GenBank/DDBJ whole genome shotgun (WGS) entry which is preliminary data.</text>
</comment>
<proteinExistence type="predicted"/>
<reference evidence="1 2" key="1">
    <citation type="journal article" date="2016" name="Nat. Commun.">
        <title>Thousands of microbial genomes shed light on interconnected biogeochemical processes in an aquifer system.</title>
        <authorList>
            <person name="Anantharaman K."/>
            <person name="Brown C.T."/>
            <person name="Hug L.A."/>
            <person name="Sharon I."/>
            <person name="Castelle C.J."/>
            <person name="Probst A.J."/>
            <person name="Thomas B.C."/>
            <person name="Singh A."/>
            <person name="Wilkins M.J."/>
            <person name="Karaoz U."/>
            <person name="Brodie E.L."/>
            <person name="Williams K.H."/>
            <person name="Hubbard S.S."/>
            <person name="Banfield J.F."/>
        </authorList>
    </citation>
    <scope>NUCLEOTIDE SEQUENCE [LARGE SCALE GENOMIC DNA]</scope>
</reference>
<dbReference type="EMBL" id="MFFB01000006">
    <property type="protein sequence ID" value="OGE96232.1"/>
    <property type="molecule type" value="Genomic_DNA"/>
</dbReference>
<sequence length="77" mass="9228">MQKKFTLPIQPPRLKGKLNHNDLQDIYRTICRNTGIEVRLVDMWHLRNKYKTSHYGLVVSYGKNTHDIYLKNLFIIK</sequence>
<organism evidence="1 2">
    <name type="scientific">Candidatus Doudnabacteria bacterium RIFCSPLOWO2_01_FULL_44_21</name>
    <dbReference type="NCBI Taxonomy" id="1817841"/>
    <lineage>
        <taxon>Bacteria</taxon>
        <taxon>Candidatus Doudnaibacteriota</taxon>
    </lineage>
</organism>
<dbReference type="Proteomes" id="UP000177281">
    <property type="component" value="Unassembled WGS sequence"/>
</dbReference>
<evidence type="ECO:0000313" key="1">
    <source>
        <dbReference type="EMBL" id="OGE96232.1"/>
    </source>
</evidence>
<name>A0A1F5Q2R1_9BACT</name>
<protein>
    <submittedName>
        <fullName evidence="1">Uncharacterized protein</fullName>
    </submittedName>
</protein>
<dbReference type="AlphaFoldDB" id="A0A1F5Q2R1"/>
<gene>
    <name evidence="1" type="ORF">A3B10_02880</name>
</gene>
<accession>A0A1F5Q2R1</accession>
<evidence type="ECO:0000313" key="2">
    <source>
        <dbReference type="Proteomes" id="UP000177281"/>
    </source>
</evidence>